<dbReference type="SUPFAM" id="SSF48537">
    <property type="entry name" value="Phospholipase C/P1 nuclease"/>
    <property type="match status" value="1"/>
</dbReference>
<dbReference type="PANTHER" id="PTHR33146">
    <property type="entry name" value="ENDONUCLEASE 4"/>
    <property type="match status" value="1"/>
</dbReference>
<dbReference type="Gene3D" id="1.10.575.10">
    <property type="entry name" value="P1 Nuclease"/>
    <property type="match status" value="1"/>
</dbReference>
<evidence type="ECO:0000256" key="6">
    <source>
        <dbReference type="ARBA" id="ARBA00023180"/>
    </source>
</evidence>
<evidence type="ECO:0000256" key="2">
    <source>
        <dbReference type="ARBA" id="ARBA00022723"/>
    </source>
</evidence>
<dbReference type="AlphaFoldDB" id="A0A974XZG0"/>
<dbReference type="InterPro" id="IPR008947">
    <property type="entry name" value="PLipase_C/P1_nuclease_dom_sf"/>
</dbReference>
<dbReference type="Pfam" id="PF02265">
    <property type="entry name" value="S1-P1_nuclease"/>
    <property type="match status" value="1"/>
</dbReference>
<evidence type="ECO:0000256" key="1">
    <source>
        <dbReference type="ARBA" id="ARBA00022722"/>
    </source>
</evidence>
<keyword evidence="1" id="KW-0540">Nuclease</keyword>
<dbReference type="EMBL" id="CP071518">
    <property type="protein sequence ID" value="QSX78626.1"/>
    <property type="molecule type" value="Genomic_DNA"/>
</dbReference>
<evidence type="ECO:0000313" key="8">
    <source>
        <dbReference type="Proteomes" id="UP000639274"/>
    </source>
</evidence>
<dbReference type="GO" id="GO:0046872">
    <property type="term" value="F:metal ion binding"/>
    <property type="evidence" value="ECO:0007669"/>
    <property type="project" value="UniProtKB-KW"/>
</dbReference>
<keyword evidence="2" id="KW-0479">Metal-binding</keyword>
<dbReference type="InterPro" id="IPR003154">
    <property type="entry name" value="S1/P1nuclease"/>
</dbReference>
<reference evidence="7 8" key="1">
    <citation type="submission" date="2021-03" db="EMBL/GenBank/DDBJ databases">
        <title>Lysobacter sp. nov. isolated from soil of gangwondo yeongwol, south Korea.</title>
        <authorList>
            <person name="Kim K.R."/>
            <person name="Kim K.H."/>
            <person name="Jeon C.O."/>
        </authorList>
    </citation>
    <scope>NUCLEOTIDE SEQUENCE [LARGE SCALE GENOMIC DNA]</scope>
    <source>
        <strain evidence="7 8">R19</strain>
    </source>
</reference>
<dbReference type="GO" id="GO:0004519">
    <property type="term" value="F:endonuclease activity"/>
    <property type="evidence" value="ECO:0007669"/>
    <property type="project" value="UniProtKB-KW"/>
</dbReference>
<keyword evidence="4" id="KW-0378">Hydrolase</keyword>
<evidence type="ECO:0000256" key="4">
    <source>
        <dbReference type="ARBA" id="ARBA00022801"/>
    </source>
</evidence>
<name>A0A974XZG0_9GAMM</name>
<dbReference type="RefSeq" id="WP_200614330.1">
    <property type="nucleotide sequence ID" value="NZ_CP071518.1"/>
</dbReference>
<accession>A0A974XZG0</accession>
<dbReference type="CDD" id="cd11010">
    <property type="entry name" value="S1-P1_nuclease"/>
    <property type="match status" value="1"/>
</dbReference>
<dbReference type="GO" id="GO:0006308">
    <property type="term" value="P:DNA catabolic process"/>
    <property type="evidence" value="ECO:0007669"/>
    <property type="project" value="InterPro"/>
</dbReference>
<keyword evidence="6" id="KW-0325">Glycoprotein</keyword>
<dbReference type="GO" id="GO:0003676">
    <property type="term" value="F:nucleic acid binding"/>
    <property type="evidence" value="ECO:0007669"/>
    <property type="project" value="InterPro"/>
</dbReference>
<evidence type="ECO:0000256" key="3">
    <source>
        <dbReference type="ARBA" id="ARBA00022759"/>
    </source>
</evidence>
<evidence type="ECO:0000256" key="5">
    <source>
        <dbReference type="ARBA" id="ARBA00023157"/>
    </source>
</evidence>
<dbReference type="Proteomes" id="UP000639274">
    <property type="component" value="Chromosome"/>
</dbReference>
<sequence>MPRRFPDRLVSAGRPRSSRRLRAALLLLPALLLLALAAPVAAWSALGHKLVGALAQRHLTPAAQREVDRLLAGEPDPTLAGVATWADTLRDRDPARFKATSRWHYVKFDDGGCQYAQARQCPDGQCVVGAIQAQQAILADRGQPDEARRDALKFLVHFVGDAHQPLHASALEDKGGNDYQVSLATRMEPEAYARNRYTDGVMGTNLHSVWDYYVLGEAGLSLEDYAAKLDARPWPPRREPLSAPDWAAESCRLVDSERLYPTRRGKPVHAFAGADYSLKHRALAERRIREAGYRLAELLNQTLAQTP</sequence>
<proteinExistence type="predicted"/>
<keyword evidence="8" id="KW-1185">Reference proteome</keyword>
<dbReference type="KEGG" id="lsf:I8J32_001400"/>
<gene>
    <name evidence="7" type="ORF">I8J32_001400</name>
</gene>
<protein>
    <submittedName>
        <fullName evidence="7">S1/P1 nuclease</fullName>
    </submittedName>
</protein>
<evidence type="ECO:0000313" key="7">
    <source>
        <dbReference type="EMBL" id="QSX78626.1"/>
    </source>
</evidence>
<keyword evidence="3" id="KW-0255">Endonuclease</keyword>
<dbReference type="PANTHER" id="PTHR33146:SF26">
    <property type="entry name" value="ENDONUCLEASE 4"/>
    <property type="match status" value="1"/>
</dbReference>
<organism evidence="7 8">
    <name type="scientific">Agrilutibacter solisilvae</name>
    <dbReference type="NCBI Taxonomy" id="2763317"/>
    <lineage>
        <taxon>Bacteria</taxon>
        <taxon>Pseudomonadati</taxon>
        <taxon>Pseudomonadota</taxon>
        <taxon>Gammaproteobacteria</taxon>
        <taxon>Lysobacterales</taxon>
        <taxon>Lysobacteraceae</taxon>
        <taxon>Agrilutibacter</taxon>
    </lineage>
</organism>
<dbReference type="GO" id="GO:0016788">
    <property type="term" value="F:hydrolase activity, acting on ester bonds"/>
    <property type="evidence" value="ECO:0007669"/>
    <property type="project" value="InterPro"/>
</dbReference>
<keyword evidence="5" id="KW-1015">Disulfide bond</keyword>